<dbReference type="Proteomes" id="UP000095284">
    <property type="component" value="Unplaced"/>
</dbReference>
<dbReference type="InterPro" id="IPR020471">
    <property type="entry name" value="AKR"/>
</dbReference>
<reference evidence="3" key="1">
    <citation type="submission" date="2016-11" db="UniProtKB">
        <authorList>
            <consortium name="WormBaseParasite"/>
        </authorList>
    </citation>
    <scope>IDENTIFICATION</scope>
</reference>
<dbReference type="Pfam" id="PF00248">
    <property type="entry name" value="Aldo_ket_red"/>
    <property type="match status" value="1"/>
</dbReference>
<accession>A0A1I7RVI4</accession>
<dbReference type="InterPro" id="IPR023210">
    <property type="entry name" value="NADP_OxRdtase_dom"/>
</dbReference>
<name>A0A1I7RVI4_BURXY</name>
<dbReference type="InterPro" id="IPR036812">
    <property type="entry name" value="NAD(P)_OxRdtase_dom_sf"/>
</dbReference>
<dbReference type="eggNOG" id="KOG1577">
    <property type="taxonomic scope" value="Eukaryota"/>
</dbReference>
<feature type="domain" description="NADP-dependent oxidoreductase" evidence="1">
    <location>
        <begin position="17"/>
        <end position="206"/>
    </location>
</feature>
<organism evidence="2 3">
    <name type="scientific">Bursaphelenchus xylophilus</name>
    <name type="common">Pinewood nematode worm</name>
    <name type="synonym">Aphelenchoides xylophilus</name>
    <dbReference type="NCBI Taxonomy" id="6326"/>
    <lineage>
        <taxon>Eukaryota</taxon>
        <taxon>Metazoa</taxon>
        <taxon>Ecdysozoa</taxon>
        <taxon>Nematoda</taxon>
        <taxon>Chromadorea</taxon>
        <taxon>Rhabditida</taxon>
        <taxon>Tylenchina</taxon>
        <taxon>Tylenchomorpha</taxon>
        <taxon>Aphelenchoidea</taxon>
        <taxon>Aphelenchoididae</taxon>
        <taxon>Bursaphelenchus</taxon>
    </lineage>
</organism>
<evidence type="ECO:0000259" key="1">
    <source>
        <dbReference type="Pfam" id="PF00248"/>
    </source>
</evidence>
<proteinExistence type="predicted"/>
<evidence type="ECO:0000313" key="2">
    <source>
        <dbReference type="Proteomes" id="UP000095284"/>
    </source>
</evidence>
<dbReference type="GO" id="GO:0016491">
    <property type="term" value="F:oxidoreductase activity"/>
    <property type="evidence" value="ECO:0007669"/>
    <property type="project" value="InterPro"/>
</dbReference>
<dbReference type="PRINTS" id="PR00069">
    <property type="entry name" value="ALDKETRDTASE"/>
</dbReference>
<dbReference type="AlphaFoldDB" id="A0A1I7RVI4"/>
<sequence length="219" mass="25002">MKTLTLRNGVEMPVLGLGTLQSSSEECINAIHAALDAGNTLIDTVSISKNEEDIGKALESYFETGKLSRKDVFITTRVWSDYNPPEDVEKTLREKLKALRTDYVDLYLIHQPPEFMEENNEMTTRLNNTWKAMEEVYKKGLAKSIGGSNFSVSLFESIMPICEVPFHILQVEQKKFFDEGLEGLIDDCRNEKIFFTMFNPLRSSVMMKVFHSERGLLSQ</sequence>
<dbReference type="PANTHER" id="PTHR11732">
    <property type="entry name" value="ALDO/KETO REDUCTASE"/>
    <property type="match status" value="1"/>
</dbReference>
<dbReference type="SUPFAM" id="SSF51430">
    <property type="entry name" value="NAD(P)-linked oxidoreductase"/>
    <property type="match status" value="1"/>
</dbReference>
<dbReference type="Gene3D" id="3.20.20.100">
    <property type="entry name" value="NADP-dependent oxidoreductase domain"/>
    <property type="match status" value="1"/>
</dbReference>
<protein>
    <submittedName>
        <fullName evidence="3">Aldo_ket_red domain-containing protein</fullName>
    </submittedName>
</protein>
<evidence type="ECO:0000313" key="3">
    <source>
        <dbReference type="WBParaSite" id="BXY_0474500.1"/>
    </source>
</evidence>
<dbReference type="WBParaSite" id="BXY_0474500.1">
    <property type="protein sequence ID" value="BXY_0474500.1"/>
    <property type="gene ID" value="BXY_0474500"/>
</dbReference>